<dbReference type="EMBL" id="CP107567">
    <property type="protein sequence ID" value="UYQ66822.1"/>
    <property type="molecule type" value="Genomic_DNA"/>
</dbReference>
<accession>A0ABY6IIH2</accession>
<proteinExistence type="predicted"/>
<gene>
    <name evidence="2" type="ORF">OGH68_35420</name>
</gene>
<dbReference type="Proteomes" id="UP001163878">
    <property type="component" value="Chromosome"/>
</dbReference>
<evidence type="ECO:0000313" key="2">
    <source>
        <dbReference type="EMBL" id="UYQ66822.1"/>
    </source>
</evidence>
<evidence type="ECO:0000313" key="3">
    <source>
        <dbReference type="Proteomes" id="UP001163878"/>
    </source>
</evidence>
<name>A0ABY6IIH2_STRPE</name>
<reference evidence="2" key="1">
    <citation type="submission" date="2022-10" db="EMBL/GenBank/DDBJ databases">
        <title>Cytochrome P450 Catalyzes Benzene Ring Formation in the Biosynthesis of Trialkyl-Substituted Aromatic Polyketides.</title>
        <authorList>
            <person name="Zhao E."/>
            <person name="Ge H."/>
        </authorList>
    </citation>
    <scope>NUCLEOTIDE SEQUENCE</scope>
    <source>
        <strain evidence="2">NA0869</strain>
    </source>
</reference>
<feature type="region of interest" description="Disordered" evidence="1">
    <location>
        <begin position="124"/>
        <end position="143"/>
    </location>
</feature>
<organism evidence="2 3">
    <name type="scientific">Streptomyces peucetius</name>
    <dbReference type="NCBI Taxonomy" id="1950"/>
    <lineage>
        <taxon>Bacteria</taxon>
        <taxon>Bacillati</taxon>
        <taxon>Actinomycetota</taxon>
        <taxon>Actinomycetes</taxon>
        <taxon>Kitasatosporales</taxon>
        <taxon>Streptomycetaceae</taxon>
        <taxon>Streptomyces</taxon>
    </lineage>
</organism>
<evidence type="ECO:0000256" key="1">
    <source>
        <dbReference type="SAM" id="MobiDB-lite"/>
    </source>
</evidence>
<sequence length="143" mass="15120">MHLRAAAGAPRTHGRDARTFDDTYALGPFQVGQLVHEAEGVQGALALYGEAGPGARRQAGFLCRELLVGEDAACVEGRAPAAVAGERLGRRLGGGEGEEETALVGGVADARRFELVEERERVRGERGQRRCPRRMPTSAAVAG</sequence>
<protein>
    <submittedName>
        <fullName evidence="2">Uncharacterized protein</fullName>
    </submittedName>
</protein>
<keyword evidence="3" id="KW-1185">Reference proteome</keyword>